<dbReference type="Pfam" id="PF00962">
    <property type="entry name" value="A_deaminase"/>
    <property type="match status" value="1"/>
</dbReference>
<dbReference type="InterPro" id="IPR032466">
    <property type="entry name" value="Metal_Hydrolase"/>
</dbReference>
<dbReference type="eggNOG" id="KOG1097">
    <property type="taxonomic scope" value="Eukaryota"/>
</dbReference>
<dbReference type="EC" id="3.5.4.4" evidence="3"/>
<reference evidence="8 9" key="1">
    <citation type="journal article" date="2008" name="Nature">
        <title>The Trichoplax genome and the nature of placozoans.</title>
        <authorList>
            <person name="Srivastava M."/>
            <person name="Begovic E."/>
            <person name="Chapman J."/>
            <person name="Putnam N.H."/>
            <person name="Hellsten U."/>
            <person name="Kawashima T."/>
            <person name="Kuo A."/>
            <person name="Mitros T."/>
            <person name="Salamov A."/>
            <person name="Carpenter M.L."/>
            <person name="Signorovitch A.Y."/>
            <person name="Moreno M.A."/>
            <person name="Kamm K."/>
            <person name="Grimwood J."/>
            <person name="Schmutz J."/>
            <person name="Shapiro H."/>
            <person name="Grigoriev I.V."/>
            <person name="Buss L.W."/>
            <person name="Schierwater B."/>
            <person name="Dellaporta S.L."/>
            <person name="Rokhsar D.S."/>
        </authorList>
    </citation>
    <scope>NUCLEOTIDE SEQUENCE [LARGE SCALE GENOMIC DNA]</scope>
    <source>
        <strain evidence="8 9">Grell-BS-1999</strain>
    </source>
</reference>
<gene>
    <name evidence="8" type="ORF">TRIADDRAFT_61081</name>
</gene>
<keyword evidence="4" id="KW-0479">Metal-binding</keyword>
<proteinExistence type="inferred from homology"/>
<dbReference type="GO" id="GO:0043103">
    <property type="term" value="P:hypoxanthine salvage"/>
    <property type="evidence" value="ECO:0000318"/>
    <property type="project" value="GO_Central"/>
</dbReference>
<keyword evidence="5" id="KW-0378">Hydrolase</keyword>
<evidence type="ECO:0000256" key="5">
    <source>
        <dbReference type="ARBA" id="ARBA00022801"/>
    </source>
</evidence>
<dbReference type="FunCoup" id="B3S9Z6">
    <property type="interactions" value="426"/>
</dbReference>
<dbReference type="FunFam" id="3.20.20.140:FF:000057">
    <property type="entry name" value="Adenosine deaminase"/>
    <property type="match status" value="1"/>
</dbReference>
<dbReference type="KEGG" id="tad:TRIADDRAFT_61081"/>
<dbReference type="GO" id="GO:0005829">
    <property type="term" value="C:cytosol"/>
    <property type="evidence" value="ECO:0000318"/>
    <property type="project" value="GO_Central"/>
</dbReference>
<dbReference type="OMA" id="NHFTIHA"/>
<comment type="cofactor">
    <cofactor evidence="1">
        <name>Zn(2+)</name>
        <dbReference type="ChEBI" id="CHEBI:29105"/>
    </cofactor>
</comment>
<dbReference type="PANTHER" id="PTHR11409">
    <property type="entry name" value="ADENOSINE DEAMINASE"/>
    <property type="match status" value="1"/>
</dbReference>
<keyword evidence="6" id="KW-0862">Zinc</keyword>
<dbReference type="InterPro" id="IPR006330">
    <property type="entry name" value="Ado/ade_deaminase"/>
</dbReference>
<dbReference type="GO" id="GO:0060169">
    <property type="term" value="P:negative regulation of adenosine receptor signaling pathway"/>
    <property type="evidence" value="ECO:0000318"/>
    <property type="project" value="GO_Central"/>
</dbReference>
<evidence type="ECO:0000313" key="8">
    <source>
        <dbReference type="EMBL" id="EDV20353.1"/>
    </source>
</evidence>
<dbReference type="STRING" id="10228.B3S9Z6"/>
<dbReference type="NCBIfam" id="TIGR01430">
    <property type="entry name" value="aden_deam"/>
    <property type="match status" value="1"/>
</dbReference>
<evidence type="ECO:0000256" key="6">
    <source>
        <dbReference type="ARBA" id="ARBA00022833"/>
    </source>
</evidence>
<dbReference type="PANTHER" id="PTHR11409:SF43">
    <property type="entry name" value="ADENOSINE DEAMINASE"/>
    <property type="match status" value="1"/>
</dbReference>
<feature type="domain" description="Adenosine deaminase" evidence="7">
    <location>
        <begin position="78"/>
        <end position="416"/>
    </location>
</feature>
<accession>B3S9Z6</accession>
<dbReference type="Gene3D" id="3.20.20.140">
    <property type="entry name" value="Metal-dependent hydrolases"/>
    <property type="match status" value="1"/>
</dbReference>
<dbReference type="HOGENOM" id="CLU_039228_0_1_1"/>
<protein>
    <recommendedName>
        <fullName evidence="3">adenosine deaminase</fullName>
        <ecNumber evidence="3">3.5.4.4</ecNumber>
    </recommendedName>
</protein>
<evidence type="ECO:0000256" key="1">
    <source>
        <dbReference type="ARBA" id="ARBA00001947"/>
    </source>
</evidence>
<evidence type="ECO:0000256" key="4">
    <source>
        <dbReference type="ARBA" id="ARBA00022723"/>
    </source>
</evidence>
<dbReference type="SUPFAM" id="SSF51556">
    <property type="entry name" value="Metallo-dependent hydrolases"/>
    <property type="match status" value="1"/>
</dbReference>
<evidence type="ECO:0000256" key="2">
    <source>
        <dbReference type="ARBA" id="ARBA00006676"/>
    </source>
</evidence>
<dbReference type="GeneID" id="6758260"/>
<sequence length="421" mass="47597">MQRERALKEKNPPSCGGSMEVVRENYTEMKEKAGMGKAYCFIRNEHRSQAKYTVLPPENWPSTEYNNSASPPRERLLVELHTHFDGALRAETVVDLARTKGIELPVDNAEQLKEYVSCANKEVKSLTVFLEAFGIFNSVIRGDRDALRRCALEFCEDQANYGVLYSEVRYCPQFMCGQKPNVEGDSEQYSLTSDEVVQILLDAFAEGSQRYGIKVRSILCLVRPFPEWAAETVALCKKYYGKGVVGIDVAGDETLYPIVANDEFVKAFQEAKKFGIHRTAHAGEAGPAQNIRESLDWLSAERIGHGYHLVQDEELYNVIKKEKIHLELCPTSSILTGSVPSFKNHPGKRFINDGFNFSINSDDSLCINSTVADEYNLVYNEWGYDFPVLTRAAFNAARSSFLPEEEKRQLIEDLETVYGMR</sequence>
<organism evidence="8 9">
    <name type="scientific">Trichoplax adhaerens</name>
    <name type="common">Trichoplax reptans</name>
    <dbReference type="NCBI Taxonomy" id="10228"/>
    <lineage>
        <taxon>Eukaryota</taxon>
        <taxon>Metazoa</taxon>
        <taxon>Placozoa</taxon>
        <taxon>Uniplacotomia</taxon>
        <taxon>Trichoplacea</taxon>
        <taxon>Trichoplacidae</taxon>
        <taxon>Trichoplax</taxon>
    </lineage>
</organism>
<dbReference type="EMBL" id="DS985260">
    <property type="protein sequence ID" value="EDV20353.1"/>
    <property type="molecule type" value="Genomic_DNA"/>
</dbReference>
<evidence type="ECO:0000259" key="7">
    <source>
        <dbReference type="Pfam" id="PF00962"/>
    </source>
</evidence>
<dbReference type="GO" id="GO:0009897">
    <property type="term" value="C:external side of plasma membrane"/>
    <property type="evidence" value="ECO:0000318"/>
    <property type="project" value="GO_Central"/>
</dbReference>
<name>B3S9Z6_TRIAD</name>
<dbReference type="AlphaFoldDB" id="B3S9Z6"/>
<dbReference type="GO" id="GO:0046103">
    <property type="term" value="P:inosine biosynthetic process"/>
    <property type="evidence" value="ECO:0000318"/>
    <property type="project" value="GO_Central"/>
</dbReference>
<dbReference type="RefSeq" id="XP_002117047.1">
    <property type="nucleotide sequence ID" value="XM_002117011.1"/>
</dbReference>
<dbReference type="OrthoDB" id="272271at2759"/>
<dbReference type="GO" id="GO:0006154">
    <property type="term" value="P:adenosine catabolic process"/>
    <property type="evidence" value="ECO:0000318"/>
    <property type="project" value="GO_Central"/>
</dbReference>
<dbReference type="Proteomes" id="UP000009022">
    <property type="component" value="Unassembled WGS sequence"/>
</dbReference>
<dbReference type="PhylomeDB" id="B3S9Z6"/>
<evidence type="ECO:0000313" key="9">
    <source>
        <dbReference type="Proteomes" id="UP000009022"/>
    </source>
</evidence>
<dbReference type="CTD" id="6758260"/>
<dbReference type="InterPro" id="IPR001365">
    <property type="entry name" value="A_deaminase_dom"/>
</dbReference>
<keyword evidence="9" id="KW-1185">Reference proteome</keyword>
<dbReference type="InParanoid" id="B3S9Z6"/>
<dbReference type="GO" id="GO:0046872">
    <property type="term" value="F:metal ion binding"/>
    <property type="evidence" value="ECO:0007669"/>
    <property type="project" value="UniProtKB-KW"/>
</dbReference>
<comment type="similarity">
    <text evidence="2">Belongs to the metallo-dependent hydrolases superfamily. Adenosine and AMP deaminases family.</text>
</comment>
<evidence type="ECO:0000256" key="3">
    <source>
        <dbReference type="ARBA" id="ARBA00012784"/>
    </source>
</evidence>
<dbReference type="GO" id="GO:0004000">
    <property type="term" value="F:adenosine deaminase activity"/>
    <property type="evidence" value="ECO:0000318"/>
    <property type="project" value="GO_Central"/>
</dbReference>